<accession>A0A939NPS7</accession>
<sequence length="63" mass="7002">MMVVGAHHYRPGHQPVRRGVAGLAAVTLPQRQPCGDLLDRALFLSLARPSPQNRRSDHNFTKC</sequence>
<name>A0A939NPS7_SERMA</name>
<dbReference type="EMBL" id="JAGETR010000235">
    <property type="protein sequence ID" value="MBO2007365.1"/>
    <property type="molecule type" value="Genomic_DNA"/>
</dbReference>
<evidence type="ECO:0000313" key="1">
    <source>
        <dbReference type="EMBL" id="MBO2007365.1"/>
    </source>
</evidence>
<dbReference type="AlphaFoldDB" id="A0A939NPS7"/>
<gene>
    <name evidence="1" type="ORF">J4732_22060</name>
</gene>
<proteinExistence type="predicted"/>
<organism evidence="1">
    <name type="scientific">Serratia marcescens</name>
    <dbReference type="NCBI Taxonomy" id="615"/>
    <lineage>
        <taxon>Bacteria</taxon>
        <taxon>Pseudomonadati</taxon>
        <taxon>Pseudomonadota</taxon>
        <taxon>Gammaproteobacteria</taxon>
        <taxon>Enterobacterales</taxon>
        <taxon>Yersiniaceae</taxon>
        <taxon>Serratia</taxon>
    </lineage>
</organism>
<protein>
    <submittedName>
        <fullName evidence="1">Uncharacterized protein</fullName>
    </submittedName>
</protein>
<reference evidence="1" key="1">
    <citation type="submission" date="2021-03" db="EMBL/GenBank/DDBJ databases">
        <title>Molecular epidemiology and mechanisms of colistin and carbapenem resistance in Enterobacteriaceae from clinical isolates, the environment and porcine samples in Pretoria, South Africa.</title>
        <authorList>
            <person name="Bogoshi D."/>
            <person name="Mbelle N.M."/>
            <person name="Naidoo V."/>
            <person name="Osei Sekyere J."/>
        </authorList>
    </citation>
    <scope>NUCLEOTIDE SEQUENCE</scope>
    <source>
        <strain evidence="1">C080</strain>
    </source>
</reference>
<comment type="caution">
    <text evidence="1">The sequence shown here is derived from an EMBL/GenBank/DDBJ whole genome shotgun (WGS) entry which is preliminary data.</text>
</comment>